<dbReference type="EMBL" id="JAAATW010000002">
    <property type="protein sequence ID" value="NBE07713.1"/>
    <property type="molecule type" value="Genomic_DNA"/>
</dbReference>
<organism evidence="3 4">
    <name type="scientific">Paragemmobacter ruber</name>
    <dbReference type="NCBI Taxonomy" id="1985673"/>
    <lineage>
        <taxon>Bacteria</taxon>
        <taxon>Pseudomonadati</taxon>
        <taxon>Pseudomonadota</taxon>
        <taxon>Alphaproteobacteria</taxon>
        <taxon>Rhodobacterales</taxon>
        <taxon>Paracoccaceae</taxon>
        <taxon>Paragemmobacter</taxon>
    </lineage>
</organism>
<evidence type="ECO:0000313" key="4">
    <source>
        <dbReference type="Proteomes" id="UP001517376"/>
    </source>
</evidence>
<feature type="compositionally biased region" description="Gly residues" evidence="1">
    <location>
        <begin position="145"/>
        <end position="163"/>
    </location>
</feature>
<feature type="region of interest" description="Disordered" evidence="1">
    <location>
        <begin position="87"/>
        <end position="163"/>
    </location>
</feature>
<comment type="caution">
    <text evidence="3">The sequence shown here is derived from an EMBL/GenBank/DDBJ whole genome shotgun (WGS) entry which is preliminary data.</text>
</comment>
<protein>
    <recommendedName>
        <fullName evidence="5">PepSY domain-containing protein</fullName>
    </recommendedName>
</protein>
<evidence type="ECO:0000256" key="1">
    <source>
        <dbReference type="SAM" id="MobiDB-lite"/>
    </source>
</evidence>
<feature type="signal peptide" evidence="2">
    <location>
        <begin position="1"/>
        <end position="22"/>
    </location>
</feature>
<feature type="chain" id="PRO_5046560611" description="PepSY domain-containing protein" evidence="2">
    <location>
        <begin position="23"/>
        <end position="163"/>
    </location>
</feature>
<evidence type="ECO:0008006" key="5">
    <source>
        <dbReference type="Google" id="ProtNLM"/>
    </source>
</evidence>
<reference evidence="4" key="1">
    <citation type="submission" date="2020-01" db="EMBL/GenBank/DDBJ databases">
        <title>Sphingomonas sp. strain CSW-10.</title>
        <authorList>
            <person name="Chen W.-M."/>
        </authorList>
    </citation>
    <scope>NUCLEOTIDE SEQUENCE [LARGE SCALE GENOMIC DNA]</scope>
    <source>
        <strain evidence="4">CCP-1</strain>
    </source>
</reference>
<evidence type="ECO:0000256" key="2">
    <source>
        <dbReference type="SAM" id="SignalP"/>
    </source>
</evidence>
<dbReference type="RefSeq" id="WP_161766736.1">
    <property type="nucleotide sequence ID" value="NZ_JAAATW010000002.1"/>
</dbReference>
<name>A0ABW9Y5M6_9RHOB</name>
<sequence>MMGRKVMGALVAGAMGATPALADGFSAGIVEQLQAEGFKTISRERTWLGRTRITAEGELGHREIVINPNNGEILRDLFVEANNETEGATASLGDGGTTSSFGKTDDLGEDAASLRDKFTDKDWADNDWGDRGDVGWGGGDDKGGEGGGEGGEGGDGGAGGKDN</sequence>
<accession>A0ABW9Y5M6</accession>
<evidence type="ECO:0000313" key="3">
    <source>
        <dbReference type="EMBL" id="NBE07713.1"/>
    </source>
</evidence>
<proteinExistence type="predicted"/>
<gene>
    <name evidence="3" type="ORF">GU920_09205</name>
</gene>
<keyword evidence="4" id="KW-1185">Reference proteome</keyword>
<dbReference type="Proteomes" id="UP001517376">
    <property type="component" value="Unassembled WGS sequence"/>
</dbReference>
<keyword evidence="2" id="KW-0732">Signal</keyword>
<feature type="compositionally biased region" description="Basic and acidic residues" evidence="1">
    <location>
        <begin position="112"/>
        <end position="144"/>
    </location>
</feature>